<gene>
    <name evidence="3" type="ORF">HC246_14515</name>
</gene>
<dbReference type="InterPro" id="IPR036869">
    <property type="entry name" value="J_dom_sf"/>
</dbReference>
<dbReference type="Pfam" id="PF00226">
    <property type="entry name" value="DnaJ"/>
    <property type="match status" value="1"/>
</dbReference>
<dbReference type="Gene3D" id="1.10.287.110">
    <property type="entry name" value="DnaJ domain"/>
    <property type="match status" value="1"/>
</dbReference>
<name>A0ABX1LSR5_9CYAN</name>
<dbReference type="RefSeq" id="WP_169363996.1">
    <property type="nucleotide sequence ID" value="NZ_JAAVJL010000001.1"/>
</dbReference>
<proteinExistence type="predicted"/>
<organism evidence="3 4">
    <name type="scientific">Pseudanabaena yagii GIHE-NHR1</name>
    <dbReference type="NCBI Taxonomy" id="2722753"/>
    <lineage>
        <taxon>Bacteria</taxon>
        <taxon>Bacillati</taxon>
        <taxon>Cyanobacteriota</taxon>
        <taxon>Cyanophyceae</taxon>
        <taxon>Pseudanabaenales</taxon>
        <taxon>Pseudanabaenaceae</taxon>
        <taxon>Pseudanabaena</taxon>
        <taxon>Pseudanabaena yagii</taxon>
    </lineage>
</organism>
<evidence type="ECO:0000256" key="1">
    <source>
        <dbReference type="SAM" id="MobiDB-lite"/>
    </source>
</evidence>
<dbReference type="InterPro" id="IPR001623">
    <property type="entry name" value="DnaJ_domain"/>
</dbReference>
<protein>
    <submittedName>
        <fullName evidence="3">DnaJ domain-containing protein</fullName>
    </submittedName>
</protein>
<dbReference type="CDD" id="cd06257">
    <property type="entry name" value="DnaJ"/>
    <property type="match status" value="1"/>
</dbReference>
<feature type="region of interest" description="Disordered" evidence="1">
    <location>
        <begin position="80"/>
        <end position="104"/>
    </location>
</feature>
<dbReference type="PANTHER" id="PTHR44825:SF1">
    <property type="entry name" value="DNAJ HOMOLOG SUBFAMILY C MEMBER 4"/>
    <property type="match status" value="1"/>
</dbReference>
<dbReference type="PROSITE" id="PS50076">
    <property type="entry name" value="DNAJ_2"/>
    <property type="match status" value="1"/>
</dbReference>
<keyword evidence="4" id="KW-1185">Reference proteome</keyword>
<dbReference type="PANTHER" id="PTHR44825">
    <property type="match status" value="1"/>
</dbReference>
<dbReference type="SUPFAM" id="SSF46565">
    <property type="entry name" value="Chaperone J-domain"/>
    <property type="match status" value="1"/>
</dbReference>
<evidence type="ECO:0000259" key="2">
    <source>
        <dbReference type="PROSITE" id="PS50076"/>
    </source>
</evidence>
<feature type="domain" description="J" evidence="2">
    <location>
        <begin position="15"/>
        <end position="79"/>
    </location>
</feature>
<dbReference type="SMART" id="SM00271">
    <property type="entry name" value="DnaJ"/>
    <property type="match status" value="1"/>
</dbReference>
<dbReference type="InterPro" id="IPR052763">
    <property type="entry name" value="DnaJ_C4"/>
</dbReference>
<comment type="caution">
    <text evidence="3">The sequence shown here is derived from an EMBL/GenBank/DDBJ whole genome shotgun (WGS) entry which is preliminary data.</text>
</comment>
<dbReference type="EMBL" id="JAAVJL010000001">
    <property type="protein sequence ID" value="NMF59193.1"/>
    <property type="molecule type" value="Genomic_DNA"/>
</dbReference>
<dbReference type="PRINTS" id="PR00625">
    <property type="entry name" value="JDOMAIN"/>
</dbReference>
<sequence>MARTSDRTTNTQQVNHYKTLRISYNANPAEVKSAYRGLVKEFHPDCNHHLDNHDDIASINLAYEVLSNPQARAHYDRSLGIKHSPHSSSQGVKRSPTKRETHLNEDQKIDRWCKQVYEPILDLLEGIIDSLDEQIDALADDPYDDGLMEDFEDYIDECRGSYAKAQIFFRAVPNPASAAGIASYLYHCLNAISDGIEELNYFTLNFDDHHLHTGQELWRRAEEMRYYAQRAMQNLQTS</sequence>
<evidence type="ECO:0000313" key="4">
    <source>
        <dbReference type="Proteomes" id="UP000738376"/>
    </source>
</evidence>
<accession>A0ABX1LSR5</accession>
<reference evidence="3 4" key="1">
    <citation type="submission" date="2020-03" db="EMBL/GenBank/DDBJ databases">
        <title>Draft Genome Sequence of 2-Methylisoborneol Producing Pseudanabaena yagii Strain GIHE-NHR1 Isolated from North Han River in South Korea.</title>
        <authorList>
            <person name="Jeong J."/>
        </authorList>
    </citation>
    <scope>NUCLEOTIDE SEQUENCE [LARGE SCALE GENOMIC DNA]</scope>
    <source>
        <strain evidence="3 4">GIHE-NHR1</strain>
    </source>
</reference>
<evidence type="ECO:0000313" key="3">
    <source>
        <dbReference type="EMBL" id="NMF59193.1"/>
    </source>
</evidence>
<dbReference type="Proteomes" id="UP000738376">
    <property type="component" value="Unassembled WGS sequence"/>
</dbReference>